<evidence type="ECO:0000313" key="2">
    <source>
        <dbReference type="EMBL" id="GJT12286.1"/>
    </source>
</evidence>
<reference evidence="2" key="1">
    <citation type="journal article" date="2022" name="Int. J. Mol. Sci.">
        <title>Draft Genome of Tanacetum Coccineum: Genomic Comparison of Closely Related Tanacetum-Family Plants.</title>
        <authorList>
            <person name="Yamashiro T."/>
            <person name="Shiraishi A."/>
            <person name="Nakayama K."/>
            <person name="Satake H."/>
        </authorList>
    </citation>
    <scope>NUCLEOTIDE SEQUENCE</scope>
</reference>
<feature type="region of interest" description="Disordered" evidence="1">
    <location>
        <begin position="483"/>
        <end position="522"/>
    </location>
</feature>
<name>A0ABQ5BFC2_9ASTR</name>
<feature type="compositionally biased region" description="Basic residues" evidence="1">
    <location>
        <begin position="495"/>
        <end position="504"/>
    </location>
</feature>
<protein>
    <submittedName>
        <fullName evidence="2">Uncharacterized protein</fullName>
    </submittedName>
</protein>
<proteinExistence type="predicted"/>
<dbReference type="EMBL" id="BQNB010013135">
    <property type="protein sequence ID" value="GJT12286.1"/>
    <property type="molecule type" value="Genomic_DNA"/>
</dbReference>
<evidence type="ECO:0000313" key="3">
    <source>
        <dbReference type="Proteomes" id="UP001151760"/>
    </source>
</evidence>
<evidence type="ECO:0000256" key="1">
    <source>
        <dbReference type="SAM" id="MobiDB-lite"/>
    </source>
</evidence>
<organism evidence="2 3">
    <name type="scientific">Tanacetum coccineum</name>
    <dbReference type="NCBI Taxonomy" id="301880"/>
    <lineage>
        <taxon>Eukaryota</taxon>
        <taxon>Viridiplantae</taxon>
        <taxon>Streptophyta</taxon>
        <taxon>Embryophyta</taxon>
        <taxon>Tracheophyta</taxon>
        <taxon>Spermatophyta</taxon>
        <taxon>Magnoliopsida</taxon>
        <taxon>eudicotyledons</taxon>
        <taxon>Gunneridae</taxon>
        <taxon>Pentapetalae</taxon>
        <taxon>asterids</taxon>
        <taxon>campanulids</taxon>
        <taxon>Asterales</taxon>
        <taxon>Asteraceae</taxon>
        <taxon>Asteroideae</taxon>
        <taxon>Anthemideae</taxon>
        <taxon>Anthemidinae</taxon>
        <taxon>Tanacetum</taxon>
    </lineage>
</organism>
<feature type="region of interest" description="Disordered" evidence="1">
    <location>
        <begin position="652"/>
        <end position="688"/>
    </location>
</feature>
<dbReference type="CDD" id="cd09272">
    <property type="entry name" value="RNase_HI_RT_Ty1"/>
    <property type="match status" value="1"/>
</dbReference>
<accession>A0ABQ5BFC2</accession>
<feature type="compositionally biased region" description="Polar residues" evidence="1">
    <location>
        <begin position="668"/>
        <end position="682"/>
    </location>
</feature>
<comment type="caution">
    <text evidence="2">The sequence shown here is derived from an EMBL/GenBank/DDBJ whole genome shotgun (WGS) entry which is preliminary data.</text>
</comment>
<feature type="compositionally biased region" description="Basic and acidic residues" evidence="1">
    <location>
        <begin position="42"/>
        <end position="53"/>
    </location>
</feature>
<dbReference type="Proteomes" id="UP001151760">
    <property type="component" value="Unassembled WGS sequence"/>
</dbReference>
<gene>
    <name evidence="2" type="ORF">Tco_0859328</name>
</gene>
<feature type="region of interest" description="Disordered" evidence="1">
    <location>
        <begin position="40"/>
        <end position="65"/>
    </location>
</feature>
<dbReference type="PANTHER" id="PTHR11439:SF495">
    <property type="entry name" value="REVERSE TRANSCRIPTASE, RNA-DEPENDENT DNA POLYMERASE-RELATED"/>
    <property type="match status" value="1"/>
</dbReference>
<reference evidence="2" key="2">
    <citation type="submission" date="2022-01" db="EMBL/GenBank/DDBJ databases">
        <authorList>
            <person name="Yamashiro T."/>
            <person name="Shiraishi A."/>
            <person name="Satake H."/>
            <person name="Nakayama K."/>
        </authorList>
    </citation>
    <scope>NUCLEOTIDE SEQUENCE</scope>
</reference>
<sequence>MRTFGCHVTILNTIDHLGKFDGKADEGFFVSTQSIVKQLESNQHRTRDREREPAMSIDDQEKDASVNITNNVNASSTNEVNAVGRKSRIELLDEPNMPALEDIVYSDNDKDVGVEADMNNLDAFMPISPIPTTRVHKDHPTASTPMETQKLLLKDEDGEEVDVHLYRSMIGSLMYLTSSRPDIMFVMYACVRYQVNPKVSHLHVVKRIFSDYAGASLDRKSTTGGCQFLGCRLISWQCKKQTMVANSTTEAEYVAASSCCGQFADTYNLVAFLSKPTESEGFEQIVDFLNANPIRYALTINPTIYTSCIEQFLATAKVKTVNGEVQLQALVDGKKIIVTETSVRRDLQLNDEEGTDCLPNATIFYELTRIGYEKLSQKLTFYKALFSPQWKFLIHTILQCLSAKTTAWNEFSSTMASKQLEGMSNPKRIYVTPSHTKKIFRNMRRVGKGFSRRDTPLFPTMMVQAPQEQGEGLAMPTDLQHTPTIIQPSTSQPQKKQRSRRPKRKETEVPQPSGPTTNVADETVNEKMDDNLVRVATTASSLETEQDSVLGLENTKTAQAREITSLKLRVKKLEKKGGSRTHKLKRIYKGRYGDEEMFDTGVLDDDEVLAEPEVTIKDEKANVVEDPSESITTTPTLTTTTTAATTVTAASTRPKAKGLVIHEEEKATTPTVSSKQPSQVKAQNKGKGIMVEEPVKMKKKDQISLDKELAFKLQAKEDEWNG</sequence>
<dbReference type="PANTHER" id="PTHR11439">
    <property type="entry name" value="GAG-POL-RELATED RETROTRANSPOSON"/>
    <property type="match status" value="1"/>
</dbReference>
<keyword evidence="3" id="KW-1185">Reference proteome</keyword>